<feature type="transmembrane region" description="Helical" evidence="2">
    <location>
        <begin position="6"/>
        <end position="25"/>
    </location>
</feature>
<keyword evidence="4" id="KW-1185">Reference proteome</keyword>
<name>A0A315XKK8_9EURY</name>
<dbReference type="EMBL" id="MZGS01000027">
    <property type="protein sequence ID" value="PWB85428.1"/>
    <property type="molecule type" value="Genomic_DNA"/>
</dbReference>
<dbReference type="RefSeq" id="WP_116592606.1">
    <property type="nucleotide sequence ID" value="NZ_MZGS01000027.1"/>
</dbReference>
<dbReference type="AlphaFoldDB" id="A0A315XKK8"/>
<evidence type="ECO:0000256" key="1">
    <source>
        <dbReference type="SAM" id="Coils"/>
    </source>
</evidence>
<gene>
    <name evidence="3" type="ORF">MBBTH_16890</name>
</gene>
<sequence>MDATEAIAVIILIVAIIVLVYYYLLNSPETMDKLRQYVPTSGDAHMEEVLGGSPAELTEAAPKDKDSESVTKRIKVKLSDIDMSGISTDSFSNKIDAFLDAKSDELIKDWSLATTEDLENLQSKFSETTSNVDSLEKDYMEFKKSSQEFQEATQEKLNDLDKRIESLENK</sequence>
<dbReference type="OrthoDB" id="76759at2157"/>
<dbReference type="Proteomes" id="UP000251717">
    <property type="component" value="Unassembled WGS sequence"/>
</dbReference>
<keyword evidence="2" id="KW-0472">Membrane</keyword>
<comment type="caution">
    <text evidence="3">The sequence shown here is derived from an EMBL/GenBank/DDBJ whole genome shotgun (WGS) entry which is preliminary data.</text>
</comment>
<keyword evidence="2" id="KW-1133">Transmembrane helix</keyword>
<proteinExistence type="predicted"/>
<evidence type="ECO:0008006" key="5">
    <source>
        <dbReference type="Google" id="ProtNLM"/>
    </source>
</evidence>
<reference evidence="3 4" key="1">
    <citation type="submission" date="2017-03" db="EMBL/GenBank/DDBJ databases">
        <title>Genome sequence of Methanobrevibacter thaueri.</title>
        <authorList>
            <person name="Poehlein A."/>
            <person name="Seedorf H."/>
            <person name="Daniel R."/>
        </authorList>
    </citation>
    <scope>NUCLEOTIDE SEQUENCE [LARGE SCALE GENOMIC DNA]</scope>
    <source>
        <strain evidence="3 4">DSM 11995</strain>
    </source>
</reference>
<evidence type="ECO:0000313" key="4">
    <source>
        <dbReference type="Proteomes" id="UP000251717"/>
    </source>
</evidence>
<organism evidence="3 4">
    <name type="scientific">Methanobrevibacter thaueri</name>
    <dbReference type="NCBI Taxonomy" id="190975"/>
    <lineage>
        <taxon>Archaea</taxon>
        <taxon>Methanobacteriati</taxon>
        <taxon>Methanobacteriota</taxon>
        <taxon>Methanomada group</taxon>
        <taxon>Methanobacteria</taxon>
        <taxon>Methanobacteriales</taxon>
        <taxon>Methanobacteriaceae</taxon>
        <taxon>Methanobrevibacter</taxon>
    </lineage>
</organism>
<evidence type="ECO:0000313" key="3">
    <source>
        <dbReference type="EMBL" id="PWB85428.1"/>
    </source>
</evidence>
<feature type="coiled-coil region" evidence="1">
    <location>
        <begin position="118"/>
        <end position="170"/>
    </location>
</feature>
<evidence type="ECO:0000256" key="2">
    <source>
        <dbReference type="SAM" id="Phobius"/>
    </source>
</evidence>
<protein>
    <recommendedName>
        <fullName evidence="5">Chromosome partition protein Smc</fullName>
    </recommendedName>
</protein>
<keyword evidence="2" id="KW-0812">Transmembrane</keyword>
<accession>A0A315XKK8</accession>
<keyword evidence="1" id="KW-0175">Coiled coil</keyword>